<dbReference type="Proteomes" id="UP000297245">
    <property type="component" value="Unassembled WGS sequence"/>
</dbReference>
<feature type="region of interest" description="Disordered" evidence="1">
    <location>
        <begin position="122"/>
        <end position="146"/>
    </location>
</feature>
<keyword evidence="4" id="KW-1185">Reference proteome</keyword>
<evidence type="ECO:0000256" key="1">
    <source>
        <dbReference type="SAM" id="MobiDB-lite"/>
    </source>
</evidence>
<protein>
    <recommendedName>
        <fullName evidence="2">SAP domain-containing protein</fullName>
    </recommendedName>
</protein>
<dbReference type="OrthoDB" id="3251511at2759"/>
<reference evidence="3 4" key="1">
    <citation type="journal article" date="2019" name="Nat. Ecol. Evol.">
        <title>Megaphylogeny resolves global patterns of mushroom evolution.</title>
        <authorList>
            <person name="Varga T."/>
            <person name="Krizsan K."/>
            <person name="Foldi C."/>
            <person name="Dima B."/>
            <person name="Sanchez-Garcia M."/>
            <person name="Sanchez-Ramirez S."/>
            <person name="Szollosi G.J."/>
            <person name="Szarkandi J.G."/>
            <person name="Papp V."/>
            <person name="Albert L."/>
            <person name="Andreopoulos W."/>
            <person name="Angelini C."/>
            <person name="Antonin V."/>
            <person name="Barry K.W."/>
            <person name="Bougher N.L."/>
            <person name="Buchanan P."/>
            <person name="Buyck B."/>
            <person name="Bense V."/>
            <person name="Catcheside P."/>
            <person name="Chovatia M."/>
            <person name="Cooper J."/>
            <person name="Damon W."/>
            <person name="Desjardin D."/>
            <person name="Finy P."/>
            <person name="Geml J."/>
            <person name="Haridas S."/>
            <person name="Hughes K."/>
            <person name="Justo A."/>
            <person name="Karasinski D."/>
            <person name="Kautmanova I."/>
            <person name="Kiss B."/>
            <person name="Kocsube S."/>
            <person name="Kotiranta H."/>
            <person name="LaButti K.M."/>
            <person name="Lechner B.E."/>
            <person name="Liimatainen K."/>
            <person name="Lipzen A."/>
            <person name="Lukacs Z."/>
            <person name="Mihaltcheva S."/>
            <person name="Morgado L.N."/>
            <person name="Niskanen T."/>
            <person name="Noordeloos M.E."/>
            <person name="Ohm R.A."/>
            <person name="Ortiz-Santana B."/>
            <person name="Ovrebo C."/>
            <person name="Racz N."/>
            <person name="Riley R."/>
            <person name="Savchenko A."/>
            <person name="Shiryaev A."/>
            <person name="Soop K."/>
            <person name="Spirin V."/>
            <person name="Szebenyi C."/>
            <person name="Tomsovsky M."/>
            <person name="Tulloss R.E."/>
            <person name="Uehling J."/>
            <person name="Grigoriev I.V."/>
            <person name="Vagvolgyi C."/>
            <person name="Papp T."/>
            <person name="Martin F.M."/>
            <person name="Miettinen O."/>
            <person name="Hibbett D.S."/>
            <person name="Nagy L.G."/>
        </authorList>
    </citation>
    <scope>NUCLEOTIDE SEQUENCE [LARGE SCALE GENOMIC DNA]</scope>
    <source>
        <strain evidence="3 4">CBS 962.96</strain>
    </source>
</reference>
<dbReference type="InterPro" id="IPR003034">
    <property type="entry name" value="SAP_dom"/>
</dbReference>
<proteinExistence type="predicted"/>
<organism evidence="3 4">
    <name type="scientific">Dendrothele bispora (strain CBS 962.96)</name>
    <dbReference type="NCBI Taxonomy" id="1314807"/>
    <lineage>
        <taxon>Eukaryota</taxon>
        <taxon>Fungi</taxon>
        <taxon>Dikarya</taxon>
        <taxon>Basidiomycota</taxon>
        <taxon>Agaricomycotina</taxon>
        <taxon>Agaricomycetes</taxon>
        <taxon>Agaricomycetidae</taxon>
        <taxon>Agaricales</taxon>
        <taxon>Agaricales incertae sedis</taxon>
        <taxon>Dendrothele</taxon>
    </lineage>
</organism>
<feature type="domain" description="SAP" evidence="2">
    <location>
        <begin position="32"/>
        <end position="66"/>
    </location>
</feature>
<dbReference type="PROSITE" id="PS50800">
    <property type="entry name" value="SAP"/>
    <property type="match status" value="1"/>
</dbReference>
<dbReference type="Gene3D" id="1.10.720.30">
    <property type="entry name" value="SAP domain"/>
    <property type="match status" value="1"/>
</dbReference>
<evidence type="ECO:0000259" key="2">
    <source>
        <dbReference type="PROSITE" id="PS50800"/>
    </source>
</evidence>
<evidence type="ECO:0000313" key="3">
    <source>
        <dbReference type="EMBL" id="THU89616.1"/>
    </source>
</evidence>
<gene>
    <name evidence="3" type="ORF">K435DRAFT_802624</name>
</gene>
<dbReference type="InterPro" id="IPR036361">
    <property type="entry name" value="SAP_dom_sf"/>
</dbReference>
<accession>A0A4S8LK80</accession>
<evidence type="ECO:0000313" key="4">
    <source>
        <dbReference type="Proteomes" id="UP000297245"/>
    </source>
</evidence>
<feature type="compositionally biased region" description="Acidic residues" evidence="1">
    <location>
        <begin position="122"/>
        <end position="136"/>
    </location>
</feature>
<dbReference type="AlphaFoldDB" id="A0A4S8LK80"/>
<feature type="region of interest" description="Disordered" evidence="1">
    <location>
        <begin position="68"/>
        <end position="88"/>
    </location>
</feature>
<feature type="region of interest" description="Disordered" evidence="1">
    <location>
        <begin position="1"/>
        <end position="28"/>
    </location>
</feature>
<feature type="compositionally biased region" description="Polar residues" evidence="1">
    <location>
        <begin position="68"/>
        <end position="80"/>
    </location>
</feature>
<sequence length="277" mass="31398">MEARVPSSLGPVRTRRSKDLAGGVKMKSRDPYLKLRKDTLQEKCRNSGLVETGTKEKLVERLREYERTSATVELPSSISPATDPPRAVHTSESINISHIYQEVRELENSFVDGYRDNMEGIEEQTDNESESEDETGDKDQFSPAFTDEQVDGVIFSTRRKAGQQTEKSTLKQWEMWVASAIGDGKIPDNIVDANHRIQYLSYAATRKLLTRKGSPKAGNDRLSACFEFSRPECPYSEYSTLGKEPPSRISMKSTHSLTPVEIYCKVKLTNFRKLGYW</sequence>
<dbReference type="EMBL" id="ML179362">
    <property type="protein sequence ID" value="THU89616.1"/>
    <property type="molecule type" value="Genomic_DNA"/>
</dbReference>
<name>A0A4S8LK80_DENBC</name>